<dbReference type="Proteomes" id="UP000614200">
    <property type="component" value="Unassembled WGS sequence"/>
</dbReference>
<proteinExistence type="predicted"/>
<dbReference type="EMBL" id="JADKNH010000004">
    <property type="protein sequence ID" value="MBF4693082.1"/>
    <property type="molecule type" value="Genomic_DNA"/>
</dbReference>
<dbReference type="SUPFAM" id="SSF46785">
    <property type="entry name" value="Winged helix' DNA-binding domain"/>
    <property type="match status" value="1"/>
</dbReference>
<organism evidence="5 6">
    <name type="scientific">Fusibacter ferrireducens</name>
    <dbReference type="NCBI Taxonomy" id="2785058"/>
    <lineage>
        <taxon>Bacteria</taxon>
        <taxon>Bacillati</taxon>
        <taxon>Bacillota</taxon>
        <taxon>Clostridia</taxon>
        <taxon>Eubacteriales</taxon>
        <taxon>Eubacteriales Family XII. Incertae Sedis</taxon>
        <taxon>Fusibacter</taxon>
    </lineage>
</organism>
<sequence>MNDNKINSILKQVIIFNDIYEEVIHSSFKKNKHQDVSKLEFKMLQTVYRHKKLMISEVSELLDISLPNCSRYIKTAINEGYFTKEIDALDKRIYYISLSEKGKAIVETTLDRFSNEMFQQLEVLDTSDLDRLDESFANLNSALSDTLLNKNN</sequence>
<dbReference type="PANTHER" id="PTHR42756">
    <property type="entry name" value="TRANSCRIPTIONAL REGULATOR, MARR"/>
    <property type="match status" value="1"/>
</dbReference>
<dbReference type="InterPro" id="IPR036390">
    <property type="entry name" value="WH_DNA-bd_sf"/>
</dbReference>
<protein>
    <submittedName>
        <fullName evidence="5">Winged helix-turn-helix transcriptional regulator</fullName>
    </submittedName>
</protein>
<feature type="domain" description="HTH marR-type" evidence="4">
    <location>
        <begin position="3"/>
        <end position="141"/>
    </location>
</feature>
<gene>
    <name evidence="5" type="ORF">ISU02_08120</name>
</gene>
<keyword evidence="1" id="KW-0805">Transcription regulation</keyword>
<dbReference type="PROSITE" id="PS50995">
    <property type="entry name" value="HTH_MARR_2"/>
    <property type="match status" value="1"/>
</dbReference>
<dbReference type="InterPro" id="IPR000835">
    <property type="entry name" value="HTH_MarR-typ"/>
</dbReference>
<dbReference type="PANTHER" id="PTHR42756:SF1">
    <property type="entry name" value="TRANSCRIPTIONAL REPRESSOR OF EMRAB OPERON"/>
    <property type="match status" value="1"/>
</dbReference>
<evidence type="ECO:0000256" key="1">
    <source>
        <dbReference type="ARBA" id="ARBA00023015"/>
    </source>
</evidence>
<name>A0ABR9ZRK3_9FIRM</name>
<keyword evidence="6" id="KW-1185">Reference proteome</keyword>
<reference evidence="5 6" key="1">
    <citation type="submission" date="2020-11" db="EMBL/GenBank/DDBJ databases">
        <title>Fusibacter basophilias sp. nov.</title>
        <authorList>
            <person name="Qiu D."/>
        </authorList>
    </citation>
    <scope>NUCLEOTIDE SEQUENCE [LARGE SCALE GENOMIC DNA]</scope>
    <source>
        <strain evidence="5 6">Q10-2</strain>
    </source>
</reference>
<dbReference type="RefSeq" id="WP_194701313.1">
    <property type="nucleotide sequence ID" value="NZ_JADKNH010000004.1"/>
</dbReference>
<evidence type="ECO:0000259" key="4">
    <source>
        <dbReference type="PROSITE" id="PS50995"/>
    </source>
</evidence>
<evidence type="ECO:0000313" key="6">
    <source>
        <dbReference type="Proteomes" id="UP000614200"/>
    </source>
</evidence>
<comment type="caution">
    <text evidence="5">The sequence shown here is derived from an EMBL/GenBank/DDBJ whole genome shotgun (WGS) entry which is preliminary data.</text>
</comment>
<dbReference type="SMART" id="SM00347">
    <property type="entry name" value="HTH_MARR"/>
    <property type="match status" value="1"/>
</dbReference>
<dbReference type="Gene3D" id="1.10.10.10">
    <property type="entry name" value="Winged helix-like DNA-binding domain superfamily/Winged helix DNA-binding domain"/>
    <property type="match status" value="1"/>
</dbReference>
<keyword evidence="3" id="KW-0804">Transcription</keyword>
<keyword evidence="2" id="KW-0238">DNA-binding</keyword>
<evidence type="ECO:0000313" key="5">
    <source>
        <dbReference type="EMBL" id="MBF4693082.1"/>
    </source>
</evidence>
<evidence type="ECO:0000256" key="2">
    <source>
        <dbReference type="ARBA" id="ARBA00023125"/>
    </source>
</evidence>
<dbReference type="Pfam" id="PF13412">
    <property type="entry name" value="HTH_24"/>
    <property type="match status" value="1"/>
</dbReference>
<evidence type="ECO:0000256" key="3">
    <source>
        <dbReference type="ARBA" id="ARBA00023163"/>
    </source>
</evidence>
<dbReference type="InterPro" id="IPR036388">
    <property type="entry name" value="WH-like_DNA-bd_sf"/>
</dbReference>
<accession>A0ABR9ZRK3</accession>